<keyword evidence="3" id="KW-0694">RNA-binding</keyword>
<dbReference type="InterPro" id="IPR036986">
    <property type="entry name" value="S4_RNA-bd_sf"/>
</dbReference>
<evidence type="ECO:0000256" key="2">
    <source>
        <dbReference type="ARBA" id="ARBA00023235"/>
    </source>
</evidence>
<dbReference type="InterPro" id="IPR000748">
    <property type="entry name" value="PsdUridine_synth_RsuA/RluB/E/F"/>
</dbReference>
<dbReference type="PROSITE" id="PS01149">
    <property type="entry name" value="PSI_RSU"/>
    <property type="match status" value="1"/>
</dbReference>
<dbReference type="KEGG" id="lpav:PLANPX_3698"/>
<feature type="compositionally biased region" description="Low complexity" evidence="5">
    <location>
        <begin position="367"/>
        <end position="379"/>
    </location>
</feature>
<dbReference type="Pfam" id="PF00849">
    <property type="entry name" value="PseudoU_synth_2"/>
    <property type="match status" value="1"/>
</dbReference>
<dbReference type="InterPro" id="IPR050343">
    <property type="entry name" value="RsuA_PseudoU_synthase"/>
</dbReference>
<dbReference type="InterPro" id="IPR020094">
    <property type="entry name" value="TruA/RsuA/RluB/E/F_N"/>
</dbReference>
<sequence>MASPPGKRGPGKPRAGKSNSGSGRPGKPAGRKPIGAKSAGGKPVAGGKPAGERRPVGKKPLAGGPPKRRPSLAGPRSSSEPREGERLQKVLAAAGLASRRDCEEYISAGRVQIDGEIVTELGVRVDRARQEIKVDGEPLPRIRLQYFAVHKPPGVVSTSRDPSGRPRVIDLLPPGVGRMFAVGRLDMASEGLILVTNDGPLADQLTHPRHGVEKIYDVLVAGQPAQDVLDQVKRGVHLSDGFVHAVDVRVKSSKKGATQLEMTLDEGRNREVRRLLARLGHKVQRLIRVAVGPIRLGEMPRGAVRMLTPDEVKKLREAAAAGPKEEAEQAAAGRPPRRGAGGPKRATTRTQRPGGGGPAGDRKPGGRKPVGNKPAGGRKAPAKPPRVIGGMEPTRSLIGDDGSSAVAPRKPAGKPPQKAAGGKKPGRPGAFQRKSGPQKGHRKPKPGGNR</sequence>
<proteinExistence type="inferred from homology"/>
<dbReference type="FunFam" id="3.10.290.10:FF:000003">
    <property type="entry name" value="Pseudouridine synthase"/>
    <property type="match status" value="1"/>
</dbReference>
<dbReference type="GO" id="GO:0000455">
    <property type="term" value="P:enzyme-directed rRNA pseudouridine synthesis"/>
    <property type="evidence" value="ECO:0007669"/>
    <property type="project" value="UniProtKB-ARBA"/>
</dbReference>
<dbReference type="CDD" id="cd00165">
    <property type="entry name" value="S4"/>
    <property type="match status" value="1"/>
</dbReference>
<dbReference type="RefSeq" id="WP_152099730.1">
    <property type="nucleotide sequence ID" value="NZ_AP021861.1"/>
</dbReference>
<dbReference type="AlphaFoldDB" id="A0A5K7XIF0"/>
<name>A0A5K7XIF0_9BACT</name>
<gene>
    <name evidence="7" type="ORF">PLANPX_3698</name>
</gene>
<evidence type="ECO:0000256" key="3">
    <source>
        <dbReference type="PROSITE-ProRule" id="PRU00182"/>
    </source>
</evidence>
<dbReference type="PANTHER" id="PTHR47683:SF2">
    <property type="entry name" value="RNA-BINDING S4 DOMAIN-CONTAINING PROTEIN"/>
    <property type="match status" value="1"/>
</dbReference>
<dbReference type="GO" id="GO:0003723">
    <property type="term" value="F:RNA binding"/>
    <property type="evidence" value="ECO:0007669"/>
    <property type="project" value="UniProtKB-KW"/>
</dbReference>
<dbReference type="Gene3D" id="3.10.290.10">
    <property type="entry name" value="RNA-binding S4 domain"/>
    <property type="match status" value="1"/>
</dbReference>
<feature type="region of interest" description="Disordered" evidence="5">
    <location>
        <begin position="1"/>
        <end position="85"/>
    </location>
</feature>
<dbReference type="InterPro" id="IPR002942">
    <property type="entry name" value="S4_RNA-bd"/>
</dbReference>
<keyword evidence="2 4" id="KW-0413">Isomerase</keyword>
<dbReference type="InterPro" id="IPR042092">
    <property type="entry name" value="PsdUridine_s_RsuA/RluB/E/F_cat"/>
</dbReference>
<feature type="compositionally biased region" description="Low complexity" evidence="5">
    <location>
        <begin position="407"/>
        <end position="430"/>
    </location>
</feature>
<evidence type="ECO:0000256" key="4">
    <source>
        <dbReference type="RuleBase" id="RU003887"/>
    </source>
</evidence>
<feature type="region of interest" description="Disordered" evidence="5">
    <location>
        <begin position="316"/>
        <end position="450"/>
    </location>
</feature>
<protein>
    <recommendedName>
        <fullName evidence="4">Pseudouridine synthase</fullName>
        <ecNumber evidence="4">5.4.99.-</ecNumber>
    </recommendedName>
</protein>
<dbReference type="InterPro" id="IPR020103">
    <property type="entry name" value="PsdUridine_synth_cat_dom_sf"/>
</dbReference>
<dbReference type="GO" id="GO:0120159">
    <property type="term" value="F:rRNA pseudouridine synthase activity"/>
    <property type="evidence" value="ECO:0007669"/>
    <property type="project" value="UniProtKB-ARBA"/>
</dbReference>
<dbReference type="Gene3D" id="3.30.70.580">
    <property type="entry name" value="Pseudouridine synthase I, catalytic domain, N-terminal subdomain"/>
    <property type="match status" value="1"/>
</dbReference>
<feature type="compositionally biased region" description="Low complexity" evidence="5">
    <location>
        <begin position="343"/>
        <end position="352"/>
    </location>
</feature>
<feature type="compositionally biased region" description="Basic and acidic residues" evidence="5">
    <location>
        <begin position="316"/>
        <end position="327"/>
    </location>
</feature>
<dbReference type="Pfam" id="PF01479">
    <property type="entry name" value="S4"/>
    <property type="match status" value="1"/>
</dbReference>
<comment type="similarity">
    <text evidence="1 4">Belongs to the pseudouridine synthase RsuA family.</text>
</comment>
<keyword evidence="8" id="KW-1185">Reference proteome</keyword>
<dbReference type="PANTHER" id="PTHR47683">
    <property type="entry name" value="PSEUDOURIDINE SYNTHASE FAMILY PROTEIN-RELATED"/>
    <property type="match status" value="1"/>
</dbReference>
<accession>A0A5K7XIF0</accession>
<dbReference type="CDD" id="cd02870">
    <property type="entry name" value="PseudoU_synth_RsuA_like"/>
    <property type="match status" value="1"/>
</dbReference>
<dbReference type="EMBL" id="AP021861">
    <property type="protein sequence ID" value="BBO34086.1"/>
    <property type="molecule type" value="Genomic_DNA"/>
</dbReference>
<dbReference type="SMART" id="SM00363">
    <property type="entry name" value="S4"/>
    <property type="match status" value="1"/>
</dbReference>
<feature type="domain" description="RNA-binding S4" evidence="6">
    <location>
        <begin position="85"/>
        <end position="147"/>
    </location>
</feature>
<dbReference type="Proteomes" id="UP000326837">
    <property type="component" value="Chromosome"/>
</dbReference>
<evidence type="ECO:0000259" key="6">
    <source>
        <dbReference type="SMART" id="SM00363"/>
    </source>
</evidence>
<feature type="compositionally biased region" description="Low complexity" evidence="5">
    <location>
        <begin position="35"/>
        <end position="47"/>
    </location>
</feature>
<dbReference type="PROSITE" id="PS50889">
    <property type="entry name" value="S4"/>
    <property type="match status" value="1"/>
</dbReference>
<dbReference type="NCBIfam" id="TIGR00093">
    <property type="entry name" value="pseudouridine synthase"/>
    <property type="match status" value="1"/>
</dbReference>
<reference evidence="8" key="1">
    <citation type="submission" date="2019-10" db="EMBL/GenBank/DDBJ databases">
        <title>Lacipirellula parvula gen. nov., sp. nov., representing a lineage of planctomycetes widespread in freshwater anoxic habitats, and description of the family Lacipirellulaceae.</title>
        <authorList>
            <person name="Dedysh S.N."/>
            <person name="Kulichevskaya I.S."/>
            <person name="Beletsky A.V."/>
            <person name="Rakitin A.L."/>
            <person name="Mardanov A.V."/>
            <person name="Ivanova A.A."/>
            <person name="Saltykova V.X."/>
            <person name="Rijpstra W.I.C."/>
            <person name="Sinninghe Damste J.S."/>
            <person name="Ravin N.V."/>
        </authorList>
    </citation>
    <scope>NUCLEOTIDE SEQUENCE [LARGE SCALE GENOMIC DNA]</scope>
    <source>
        <strain evidence="8">PX69</strain>
    </source>
</reference>
<dbReference type="Gene3D" id="3.30.70.1560">
    <property type="entry name" value="Alpha-L RNA-binding motif"/>
    <property type="match status" value="1"/>
</dbReference>
<evidence type="ECO:0000313" key="8">
    <source>
        <dbReference type="Proteomes" id="UP000326837"/>
    </source>
</evidence>
<evidence type="ECO:0000313" key="7">
    <source>
        <dbReference type="EMBL" id="BBO34086.1"/>
    </source>
</evidence>
<feature type="compositionally biased region" description="Basic residues" evidence="5">
    <location>
        <begin position="439"/>
        <end position="450"/>
    </location>
</feature>
<dbReference type="InterPro" id="IPR018496">
    <property type="entry name" value="PsdUridine_synth_RsuA/RluB_CS"/>
</dbReference>
<dbReference type="EC" id="5.4.99.-" evidence="4"/>
<organism evidence="7 8">
    <name type="scientific">Lacipirellula parvula</name>
    <dbReference type="NCBI Taxonomy" id="2650471"/>
    <lineage>
        <taxon>Bacteria</taxon>
        <taxon>Pseudomonadati</taxon>
        <taxon>Planctomycetota</taxon>
        <taxon>Planctomycetia</taxon>
        <taxon>Pirellulales</taxon>
        <taxon>Lacipirellulaceae</taxon>
        <taxon>Lacipirellula</taxon>
    </lineage>
</organism>
<evidence type="ECO:0000256" key="1">
    <source>
        <dbReference type="ARBA" id="ARBA00008348"/>
    </source>
</evidence>
<dbReference type="SUPFAM" id="SSF55120">
    <property type="entry name" value="Pseudouridine synthase"/>
    <property type="match status" value="1"/>
</dbReference>
<dbReference type="SUPFAM" id="SSF55174">
    <property type="entry name" value="Alpha-L RNA-binding motif"/>
    <property type="match status" value="1"/>
</dbReference>
<dbReference type="InterPro" id="IPR006145">
    <property type="entry name" value="PsdUridine_synth_RsuA/RluA"/>
</dbReference>
<evidence type="ECO:0000256" key="5">
    <source>
        <dbReference type="SAM" id="MobiDB-lite"/>
    </source>
</evidence>